<dbReference type="Pfam" id="PF21089">
    <property type="entry name" value="PKS_DH_N"/>
    <property type="match status" value="1"/>
</dbReference>
<dbReference type="Gene3D" id="1.10.1200.10">
    <property type="entry name" value="ACP-like"/>
    <property type="match status" value="1"/>
</dbReference>
<dbReference type="GO" id="GO:0031177">
    <property type="term" value="F:phosphopantetheine binding"/>
    <property type="evidence" value="ECO:0007669"/>
    <property type="project" value="InterPro"/>
</dbReference>
<dbReference type="InterPro" id="IPR050091">
    <property type="entry name" value="PKS_NRPS_Biosynth_Enz"/>
</dbReference>
<evidence type="ECO:0000256" key="3">
    <source>
        <dbReference type="ARBA" id="ARBA00022679"/>
    </source>
</evidence>
<evidence type="ECO:0000313" key="10">
    <source>
        <dbReference type="Proteomes" id="UP000188929"/>
    </source>
</evidence>
<evidence type="ECO:0000256" key="6">
    <source>
        <dbReference type="SAM" id="MobiDB-lite"/>
    </source>
</evidence>
<dbReference type="FunFam" id="1.10.1200.10:FF:000007">
    <property type="entry name" value="Probable polyketide synthase pks17"/>
    <property type="match status" value="1"/>
</dbReference>
<organism evidence="9 10">
    <name type="scientific">Pseudofrankia asymbiotica</name>
    <dbReference type="NCBI Taxonomy" id="1834516"/>
    <lineage>
        <taxon>Bacteria</taxon>
        <taxon>Bacillati</taxon>
        <taxon>Actinomycetota</taxon>
        <taxon>Actinomycetes</taxon>
        <taxon>Frankiales</taxon>
        <taxon>Frankiaceae</taxon>
        <taxon>Pseudofrankia</taxon>
    </lineage>
</organism>
<dbReference type="Pfam" id="PF22953">
    <property type="entry name" value="SpnB_Rossmann"/>
    <property type="match status" value="1"/>
</dbReference>
<feature type="domain" description="Carrier" evidence="7">
    <location>
        <begin position="1235"/>
        <end position="1313"/>
    </location>
</feature>
<keyword evidence="1" id="KW-0596">Phosphopantetheine</keyword>
<dbReference type="InterPro" id="IPR009081">
    <property type="entry name" value="PP-bd_ACP"/>
</dbReference>
<feature type="domain" description="PKS/mFAS DH" evidence="8">
    <location>
        <begin position="453"/>
        <end position="741"/>
    </location>
</feature>
<dbReference type="InterPro" id="IPR042104">
    <property type="entry name" value="PKS_dehydratase_sf"/>
</dbReference>
<gene>
    <name evidence="9" type="ORF">BL253_37950</name>
</gene>
<keyword evidence="4" id="KW-0012">Acyltransferase</keyword>
<dbReference type="SMART" id="SM00822">
    <property type="entry name" value="PKS_KR"/>
    <property type="match status" value="1"/>
</dbReference>
<evidence type="ECO:0000259" key="8">
    <source>
        <dbReference type="PROSITE" id="PS52019"/>
    </source>
</evidence>
<dbReference type="InterPro" id="IPR057326">
    <property type="entry name" value="KR_dom"/>
</dbReference>
<dbReference type="PROSITE" id="PS52019">
    <property type="entry name" value="PKS_MFAS_DH"/>
    <property type="match status" value="1"/>
</dbReference>
<dbReference type="InterPro" id="IPR020806">
    <property type="entry name" value="PKS_PP-bd"/>
</dbReference>
<dbReference type="InterPro" id="IPR016036">
    <property type="entry name" value="Malonyl_transacylase_ACP-bd"/>
</dbReference>
<dbReference type="Proteomes" id="UP000188929">
    <property type="component" value="Unassembled WGS sequence"/>
</dbReference>
<dbReference type="FunFam" id="3.40.366.10:FF:000002">
    <property type="entry name" value="Probable polyketide synthase 2"/>
    <property type="match status" value="1"/>
</dbReference>
<feature type="active site" description="Proton donor; for dehydratase activity" evidence="5">
    <location>
        <position position="660"/>
    </location>
</feature>
<dbReference type="InterPro" id="IPR020807">
    <property type="entry name" value="PKS_DH"/>
</dbReference>
<sequence length="1405" mass="147501">MPWIVSGRDSLSVRAQARALARYVQRNPDAEVADVGLSLATRRAALDQRAVLVGADRAELLDGLARLADGDDLVELLPSAERRSGRTAFLFTGQGSQRVGAGRELYASSPVFAAALDAVCARLDTRLERPLKSVLFGLDDEDGSTPLDQTMYTQAALFALETALFRLLEHHGVTPDLMIGHSIGEITAAHLAGVLDLADACLLVAERGRLMQSARPGGAMTAIAASEEEVRATIQDGSAVGIAAVNGPTSTVISGDEAAVDRLAAQWRDEGRRIRRLPVSHAFHSPHMDDVLDEFRSVVSGLKLRSPAVPVVSNVTGELATTDELTSVDYWVRHLRGTVRFADGVRFAEGRGVTDWVEVGPDATLATLASQGLAAPPASVTALLRPGRREERTVAEAVGRLAARGAKVRWDAVFAGATRVTLPTYAFTRARYWLDAPAPTTDPTGIGLVTVDHPLLSAATALADRDGWVLSGRLSHRSHPWLLDHTVAGVVLVPATAVLEMALLAATQVGAVSVSELTLSTPMVLPDDGGVRVQVIVGEDDGTGHRDLKIYSQPDAAAGPAPHGVDQGRVGWTPHAVGRLGPASPRDPGDLLLWPPPGATELELTDAYPRLAERGYDYGPAFQGLRRLWRAGDTLYAEVRLDDERRSEAGSYSLHPALLDAALHPLLPAAVGEDGPDLLPFSWTGVRVHSRGASSLRVRLVSGEGDPRTRRVSLLAADSAGTAVAAVDALLLRPLSTQALQTARGARDDDLLRVGWEAVSAPGNAGGHPPRVVVLPLDPGLTAAEGVAAHELARSTIDQALTAVQGFLADERFTDARLLVVSRSAVATAVGEDVAGLHQAGVWGLLRSAQSEHPGRLVLVDVEAGLKLDLGHDQLAGTGLIPGASVFDAASADHPLARALATGEPQVAVRSAPDGGPRLLVPRLRHLAPAALPEHQTGQEVGDGQPRWHEGTVLITGGTGALAGALARHLVDRHGARRLLLVSRAGPAAKGAAELRDELVGAGADVTISACDVSDAGALAALLGCVPEEHPLTAVIHTAGVLDDGVLTGLTPERLATVLKPKIDAAWHLHRLTQEQPHGRSLRAFVLYSSVAGLLGTAGQANYAAANAYLDALAHHRVAHGLPAVSLAWGLWDTASAMTGELTEADRRRLARSGLRPLSVQRAMELFNIALASGEALVAVTPIDAAAPGLDEPGASPLVRGLAAGRPKTPPVTAAEPGRGGTSLRERLSRLTAADRDQVLINLVQAQVGGVLGHGDNFSVAPGLSFVEFGFDSLTAVELRNRLNSATGLQLPVSLVFDHPSIEAVASFLREQLAVSGSSPAEPLLSELTRLEEAIRAIDPDKITHGQIGLRLLEMLAYTDSVSGRGPAPELLWEGGTDDEIDLDTASDKELFALLDDVDGEVAPD</sequence>
<dbReference type="Gene3D" id="3.30.70.3290">
    <property type="match status" value="1"/>
</dbReference>
<dbReference type="InterPro" id="IPR001227">
    <property type="entry name" value="Ac_transferase_dom_sf"/>
</dbReference>
<dbReference type="GO" id="GO:0004312">
    <property type="term" value="F:fatty acid synthase activity"/>
    <property type="evidence" value="ECO:0007669"/>
    <property type="project" value="TreeGrafter"/>
</dbReference>
<dbReference type="InterPro" id="IPR055123">
    <property type="entry name" value="SpnB-like_Rossmann"/>
</dbReference>
<dbReference type="STRING" id="1834516.BL253_37950"/>
<reference evidence="10" key="1">
    <citation type="submission" date="2016-10" db="EMBL/GenBank/DDBJ databases">
        <title>Frankia sp. NRRL B-16386 Genome sequencing.</title>
        <authorList>
            <person name="Ghodhbane-Gtari F."/>
            <person name="Swanson E."/>
            <person name="Gueddou A."/>
            <person name="Hezbri K."/>
            <person name="Ktari K."/>
            <person name="Nouioui I."/>
            <person name="Morris K."/>
            <person name="Simpson S."/>
            <person name="Abebe-Akele F."/>
            <person name="Thomas K."/>
            <person name="Gtari M."/>
            <person name="Tisa L.S."/>
        </authorList>
    </citation>
    <scope>NUCLEOTIDE SEQUENCE [LARGE SCALE GENOMIC DNA]</scope>
    <source>
        <strain evidence="10">NRRL B-16386</strain>
    </source>
</reference>
<dbReference type="InterPro" id="IPR014043">
    <property type="entry name" value="Acyl_transferase_dom"/>
</dbReference>
<keyword evidence="3" id="KW-0808">Transferase</keyword>
<dbReference type="SMART" id="SM00827">
    <property type="entry name" value="PKS_AT"/>
    <property type="match status" value="1"/>
</dbReference>
<evidence type="ECO:0000256" key="4">
    <source>
        <dbReference type="ARBA" id="ARBA00023315"/>
    </source>
</evidence>
<dbReference type="GO" id="GO:0006633">
    <property type="term" value="P:fatty acid biosynthetic process"/>
    <property type="evidence" value="ECO:0007669"/>
    <property type="project" value="TreeGrafter"/>
</dbReference>
<accession>A0A1V2HYU6</accession>
<dbReference type="Gene3D" id="3.40.50.720">
    <property type="entry name" value="NAD(P)-binding Rossmann-like Domain"/>
    <property type="match status" value="1"/>
</dbReference>
<dbReference type="InterPro" id="IPR049552">
    <property type="entry name" value="PKS_DH_N"/>
</dbReference>
<dbReference type="Pfam" id="PF00550">
    <property type="entry name" value="PP-binding"/>
    <property type="match status" value="1"/>
</dbReference>
<dbReference type="Pfam" id="PF00698">
    <property type="entry name" value="Acyl_transf_1"/>
    <property type="match status" value="1"/>
</dbReference>
<keyword evidence="2" id="KW-0597">Phosphoprotein</keyword>
<dbReference type="EMBL" id="MOMC01000151">
    <property type="protein sequence ID" value="ONH21775.1"/>
    <property type="molecule type" value="Genomic_DNA"/>
</dbReference>
<dbReference type="SUPFAM" id="SSF51735">
    <property type="entry name" value="NAD(P)-binding Rossmann-fold domains"/>
    <property type="match status" value="2"/>
</dbReference>
<dbReference type="Pfam" id="PF08659">
    <property type="entry name" value="KR"/>
    <property type="match status" value="1"/>
</dbReference>
<protein>
    <submittedName>
        <fullName evidence="9">Uncharacterized protein</fullName>
    </submittedName>
</protein>
<dbReference type="PROSITE" id="PS00012">
    <property type="entry name" value="PHOSPHOPANTETHEINE"/>
    <property type="match status" value="1"/>
</dbReference>
<keyword evidence="10" id="KW-1185">Reference proteome</keyword>
<proteinExistence type="predicted"/>
<dbReference type="SMART" id="SM00823">
    <property type="entry name" value="PKS_PP"/>
    <property type="match status" value="1"/>
</dbReference>
<feature type="active site" description="Proton acceptor; for dehydratase activity" evidence="5">
    <location>
        <position position="485"/>
    </location>
</feature>
<dbReference type="InterPro" id="IPR049900">
    <property type="entry name" value="PKS_mFAS_DH"/>
</dbReference>
<evidence type="ECO:0000313" key="9">
    <source>
        <dbReference type="EMBL" id="ONH21775.1"/>
    </source>
</evidence>
<dbReference type="CDD" id="cd08956">
    <property type="entry name" value="KR_3_FAS_SDR_x"/>
    <property type="match status" value="1"/>
</dbReference>
<comment type="caution">
    <text evidence="9">The sequence shown here is derived from an EMBL/GenBank/DDBJ whole genome shotgun (WGS) entry which is preliminary data.</text>
</comment>
<dbReference type="PANTHER" id="PTHR43775:SF51">
    <property type="entry name" value="INACTIVE PHENOLPHTHIOCEROL SYNTHESIS POLYKETIDE SYNTHASE TYPE I PKS1-RELATED"/>
    <property type="match status" value="1"/>
</dbReference>
<dbReference type="InterPro" id="IPR049551">
    <property type="entry name" value="PKS_DH_C"/>
</dbReference>
<dbReference type="Pfam" id="PF22621">
    <property type="entry name" value="CurL-like_PKS_C"/>
    <property type="match status" value="1"/>
</dbReference>
<dbReference type="InterPro" id="IPR006162">
    <property type="entry name" value="Ppantetheine_attach_site"/>
</dbReference>
<dbReference type="SMART" id="SM00826">
    <property type="entry name" value="PKS_DH"/>
    <property type="match status" value="1"/>
</dbReference>
<dbReference type="InterPro" id="IPR036291">
    <property type="entry name" value="NAD(P)-bd_dom_sf"/>
</dbReference>
<dbReference type="InterPro" id="IPR036736">
    <property type="entry name" value="ACP-like_sf"/>
</dbReference>
<name>A0A1V2HYU6_9ACTN</name>
<feature type="region of interest" description="C-terminal hotdog fold" evidence="5">
    <location>
        <begin position="599"/>
        <end position="741"/>
    </location>
</feature>
<dbReference type="SUPFAM" id="SSF55048">
    <property type="entry name" value="Probable ACP-binding domain of malonyl-CoA ACP transacylase"/>
    <property type="match status" value="1"/>
</dbReference>
<dbReference type="InterPro" id="IPR016035">
    <property type="entry name" value="Acyl_Trfase/lysoPLipase"/>
</dbReference>
<feature type="region of interest" description="N-terminal hotdog fold" evidence="5">
    <location>
        <begin position="453"/>
        <end position="587"/>
    </location>
</feature>
<evidence type="ECO:0000256" key="2">
    <source>
        <dbReference type="ARBA" id="ARBA00022553"/>
    </source>
</evidence>
<dbReference type="PROSITE" id="PS50075">
    <property type="entry name" value="CARRIER"/>
    <property type="match status" value="1"/>
</dbReference>
<dbReference type="PANTHER" id="PTHR43775">
    <property type="entry name" value="FATTY ACID SYNTHASE"/>
    <property type="match status" value="1"/>
</dbReference>
<dbReference type="SUPFAM" id="SSF47336">
    <property type="entry name" value="ACP-like"/>
    <property type="match status" value="1"/>
</dbReference>
<dbReference type="InterPro" id="IPR013968">
    <property type="entry name" value="PKS_KR"/>
</dbReference>
<evidence type="ECO:0000259" key="7">
    <source>
        <dbReference type="PROSITE" id="PS50075"/>
    </source>
</evidence>
<feature type="region of interest" description="Disordered" evidence="6">
    <location>
        <begin position="1203"/>
        <end position="1222"/>
    </location>
</feature>
<dbReference type="Gene3D" id="3.10.129.110">
    <property type="entry name" value="Polyketide synthase dehydratase"/>
    <property type="match status" value="1"/>
</dbReference>
<evidence type="ECO:0000256" key="5">
    <source>
        <dbReference type="PROSITE-ProRule" id="PRU01363"/>
    </source>
</evidence>
<dbReference type="SUPFAM" id="SSF52151">
    <property type="entry name" value="FabD/lysophospholipase-like"/>
    <property type="match status" value="1"/>
</dbReference>
<dbReference type="SMART" id="SM01294">
    <property type="entry name" value="PKS_PP_betabranch"/>
    <property type="match status" value="1"/>
</dbReference>
<dbReference type="Gene3D" id="3.40.366.10">
    <property type="entry name" value="Malonyl-Coenzyme A Acyl Carrier Protein, domain 2"/>
    <property type="match status" value="1"/>
</dbReference>
<evidence type="ECO:0000256" key="1">
    <source>
        <dbReference type="ARBA" id="ARBA00022450"/>
    </source>
</evidence>
<dbReference type="Pfam" id="PF14765">
    <property type="entry name" value="PS-DH"/>
    <property type="match status" value="1"/>
</dbReference>